<protein>
    <submittedName>
        <fullName evidence="2">DUF1904 family protein</fullName>
    </submittedName>
</protein>
<keyword evidence="3" id="KW-1185">Reference proteome</keyword>
<dbReference type="EMBL" id="CP026095">
    <property type="protein sequence ID" value="AZV41833.1"/>
    <property type="molecule type" value="Genomic_DNA"/>
</dbReference>
<reference evidence="2 3" key="2">
    <citation type="submission" date="2018-08" db="EMBL/GenBank/DDBJ databases">
        <title>Bacillus jemisoniae sp. nov., Bacillus chryseoplanitiae sp. nov., Bacillus resnikiae sp. nov., and Bacillus frankliniae sp. nov., isolated from Viking spacecraft and associated surfaces.</title>
        <authorList>
            <person name="Seuylemezian A."/>
            <person name="Vaishampayan P."/>
        </authorList>
    </citation>
    <scope>NUCLEOTIDE SEQUENCE [LARGE SCALE GENOMIC DNA]</scope>
    <source>
        <strain evidence="2 3">MA001</strain>
    </source>
</reference>
<evidence type="ECO:0000313" key="2">
    <source>
        <dbReference type="EMBL" id="RID83645.1"/>
    </source>
</evidence>
<organism evidence="2 3">
    <name type="scientific">Peribacillus asahii</name>
    <dbReference type="NCBI Taxonomy" id="228899"/>
    <lineage>
        <taxon>Bacteria</taxon>
        <taxon>Bacillati</taxon>
        <taxon>Bacillota</taxon>
        <taxon>Bacilli</taxon>
        <taxon>Bacillales</taxon>
        <taxon>Bacillaceae</taxon>
        <taxon>Peribacillus</taxon>
    </lineage>
</organism>
<sequence length="110" mass="12549">MPHLVIRGVSIEEMKRISKPLVGELAEICECGTDNFTFEVPHSTFVFDGEEIPAFPLIEVKWFERGQETRDRFAQSVTKYIMSTGVDEVEVVFIPFSEPAYYINGERVGD</sequence>
<dbReference type="InterPro" id="IPR015017">
    <property type="entry name" value="DUF1904"/>
</dbReference>
<dbReference type="AlphaFoldDB" id="A0A398B1E0"/>
<dbReference type="InterPro" id="IPR014347">
    <property type="entry name" value="Tautomerase/MIF_sf"/>
</dbReference>
<dbReference type="Proteomes" id="UP000283095">
    <property type="component" value="Chromosome"/>
</dbReference>
<dbReference type="KEGG" id="pasa:BAOM_1223"/>
<gene>
    <name evidence="1" type="ORF">BAOM_1223</name>
    <name evidence="2" type="ORF">D1953_15175</name>
</gene>
<accession>A0A398B1E0</accession>
<dbReference type="Proteomes" id="UP000266016">
    <property type="component" value="Unassembled WGS sequence"/>
</dbReference>
<evidence type="ECO:0000313" key="1">
    <source>
        <dbReference type="EMBL" id="AZV41833.1"/>
    </source>
</evidence>
<reference evidence="1 4" key="1">
    <citation type="submission" date="2018-01" db="EMBL/GenBank/DDBJ databases">
        <title>Bacillus asahii Genome sequencing and assembly.</title>
        <authorList>
            <person name="Jiang H."/>
            <person name="Feng Y."/>
            <person name="Zhao F."/>
            <person name="Lin X."/>
        </authorList>
    </citation>
    <scope>NUCLEOTIDE SEQUENCE [LARGE SCALE GENOMIC DNA]</scope>
    <source>
        <strain evidence="1 4">OM18</strain>
    </source>
</reference>
<evidence type="ECO:0000313" key="3">
    <source>
        <dbReference type="Proteomes" id="UP000266016"/>
    </source>
</evidence>
<evidence type="ECO:0000313" key="4">
    <source>
        <dbReference type="Proteomes" id="UP000283095"/>
    </source>
</evidence>
<dbReference type="OrthoDB" id="5587545at2"/>
<name>A0A398B1E0_9BACI</name>
<dbReference type="RefSeq" id="WP_119118027.1">
    <property type="nucleotide sequence ID" value="NZ_CP026095.1"/>
</dbReference>
<proteinExistence type="predicted"/>
<dbReference type="SUPFAM" id="SSF55331">
    <property type="entry name" value="Tautomerase/MIF"/>
    <property type="match status" value="1"/>
</dbReference>
<dbReference type="EMBL" id="QWVS01000032">
    <property type="protein sequence ID" value="RID83645.1"/>
    <property type="molecule type" value="Genomic_DNA"/>
</dbReference>
<dbReference type="Pfam" id="PF08921">
    <property type="entry name" value="DUF1904"/>
    <property type="match status" value="1"/>
</dbReference>
<dbReference type="Gene3D" id="3.30.429.10">
    <property type="entry name" value="Macrophage Migration Inhibitory Factor"/>
    <property type="match status" value="1"/>
</dbReference>